<feature type="compositionally biased region" description="Basic and acidic residues" evidence="1">
    <location>
        <begin position="427"/>
        <end position="438"/>
    </location>
</feature>
<dbReference type="PANTHER" id="PTHR16022">
    <property type="entry name" value="WD REPEAT DOMAIN 60"/>
    <property type="match status" value="1"/>
</dbReference>
<name>B3RQ53_TRIAD</name>
<dbReference type="InterPro" id="IPR015943">
    <property type="entry name" value="WD40/YVTN_repeat-like_dom_sf"/>
</dbReference>
<dbReference type="Proteomes" id="UP000009022">
    <property type="component" value="Unassembled WGS sequence"/>
</dbReference>
<dbReference type="GO" id="GO:0045503">
    <property type="term" value="F:dynein light chain binding"/>
    <property type="evidence" value="ECO:0000318"/>
    <property type="project" value="GO_Central"/>
</dbReference>
<dbReference type="PhylomeDB" id="B3RQ53"/>
<feature type="compositionally biased region" description="Basic and acidic residues" evidence="1">
    <location>
        <begin position="391"/>
        <end position="419"/>
    </location>
</feature>
<feature type="compositionally biased region" description="Basic and acidic residues" evidence="1">
    <location>
        <begin position="360"/>
        <end position="383"/>
    </location>
</feature>
<dbReference type="CTD" id="6751344"/>
<dbReference type="GO" id="GO:0010970">
    <property type="term" value="P:transport along microtubule"/>
    <property type="evidence" value="ECO:0000318"/>
    <property type="project" value="GO_Central"/>
</dbReference>
<dbReference type="GeneID" id="6751344"/>
<dbReference type="PANTHER" id="PTHR16022:SF0">
    <property type="entry name" value="CYTOPLASMIC DYNEIN 2 INTERMEDIATE CHAIN 1"/>
    <property type="match status" value="1"/>
</dbReference>
<dbReference type="GO" id="GO:0005929">
    <property type="term" value="C:cilium"/>
    <property type="evidence" value="ECO:0007669"/>
    <property type="project" value="GOC"/>
</dbReference>
<proteinExistence type="predicted"/>
<dbReference type="GO" id="GO:0045504">
    <property type="term" value="F:dynein heavy chain binding"/>
    <property type="evidence" value="ECO:0000318"/>
    <property type="project" value="GO_Central"/>
</dbReference>
<dbReference type="SUPFAM" id="SSF50978">
    <property type="entry name" value="WD40 repeat-like"/>
    <property type="match status" value="1"/>
</dbReference>
<dbReference type="OrthoDB" id="2162425at2759"/>
<sequence>MPSGKTRTKEDTWKEDDLKRAIKGKDEGRHRSERRRNHDDDKGSSRHARKEEGGQVGDDKRKERHDRPEHRDKHREAREGREHESKKDRDERHRSRENRHDRKIRQTKDDYGEDAKHDRDRKKKDDNEERHRERKRDGKDADRERKHRDDKGDSHDRHRSSRSTANNQDDSERKLESSRRHKEDNHSIERPERHPRPSEDKEARDRRRDRDRKYREKEQKKQSEELKDDHRPRHRIERPSHEGVDRQDKDRSRDRRRHHSKEGGSEIQDKENRDEDKERHRRHETEEEREEHRRRRKEETEEEKEERRRRRKEETEEERAERRRRRHEREQADEEKDEHRRRRKDETEEEREERRRKRREEREREKEHIHEGEDHRHRNRNEQPEGEAIEDYTKHKDRPDRPKEAGSKRTIITEKERRAYMALNDSDDQKTDKEKELRIKEREKAMLKQLKKEERKKDILTTDLKFHTTSAESADVVDDEESAPKAASAVSAAEAKNLLQDSDLQTFGKNGQQEPQDNYEDDFEDYEDDFEEDGDEDVDEVMQAMRKENESLNRTTADEIIESKTTEKEARPTKGFINFTAAKQRTLNAKVAEKTKKRGKELLKLIDLDSVGFNMFELEPLNEYSLYMKSFGRTNTDQAYVQCGDDNLDQEIQTEDITTTDRWVQFPAEGTLSHGASQTRNNDDLFSDSEAIVMQNDSLKLSQFLQSAGSQVQTQVSGDIFTCGSKLSFLQGRPISRMQFLHNQTHLLLTLHQPAANPVSVKSAITSDMSFICLWNINEPSQPQKVLISDDMPNCCCMSPQKASLAFAGTMDGAVLVWDLRETSSLHKSFTIDGVDWYLRHPTYSTNESSGLSFQLASLEREGTINIWVVVEISRPDLAGSTVDLDELAYYDRLRCIDLPLLTLRTKKAVVNASWSRSRPSVIYAVDENSTFYVWSLLETAAEPAIVDKFTNSKITTFVLSNDVAALGLGTPGRPPQMAISYDSGRMEIHTFNTRFGSPVENELQNLESYFNKIVI</sequence>
<dbReference type="EMBL" id="DS985242">
    <property type="protein sequence ID" value="EDV27760.1"/>
    <property type="molecule type" value="Genomic_DNA"/>
</dbReference>
<dbReference type="STRING" id="10228.B3RQ53"/>
<keyword evidence="3" id="KW-1185">Reference proteome</keyword>
<dbReference type="InParanoid" id="B3RQ53"/>
<protein>
    <recommendedName>
        <fullName evidence="4">WD repeat-containing protein 60</fullName>
    </recommendedName>
</protein>
<dbReference type="InterPro" id="IPR036322">
    <property type="entry name" value="WD40_repeat_dom_sf"/>
</dbReference>
<dbReference type="SMART" id="SM00320">
    <property type="entry name" value="WD40"/>
    <property type="match status" value="2"/>
</dbReference>
<evidence type="ECO:0000313" key="3">
    <source>
        <dbReference type="Proteomes" id="UP000009022"/>
    </source>
</evidence>
<evidence type="ECO:0000313" key="2">
    <source>
        <dbReference type="EMBL" id="EDV27760.1"/>
    </source>
</evidence>
<dbReference type="RefSeq" id="XP_002109594.1">
    <property type="nucleotide sequence ID" value="XM_002109558.1"/>
</dbReference>
<feature type="compositionally biased region" description="Basic and acidic residues" evidence="1">
    <location>
        <begin position="261"/>
        <end position="286"/>
    </location>
</feature>
<evidence type="ECO:0000256" key="1">
    <source>
        <dbReference type="SAM" id="MobiDB-lite"/>
    </source>
</evidence>
<dbReference type="HOGENOM" id="CLU_296898_0_0_1"/>
<reference evidence="2 3" key="1">
    <citation type="journal article" date="2008" name="Nature">
        <title>The Trichoplax genome and the nature of placozoans.</title>
        <authorList>
            <person name="Srivastava M."/>
            <person name="Begovic E."/>
            <person name="Chapman J."/>
            <person name="Putnam N.H."/>
            <person name="Hellsten U."/>
            <person name="Kawashima T."/>
            <person name="Kuo A."/>
            <person name="Mitros T."/>
            <person name="Salamov A."/>
            <person name="Carpenter M.L."/>
            <person name="Signorovitch A.Y."/>
            <person name="Moreno M.A."/>
            <person name="Kamm K."/>
            <person name="Grimwood J."/>
            <person name="Schmutz J."/>
            <person name="Shapiro H."/>
            <person name="Grigoriev I.V."/>
            <person name="Buss L.W."/>
            <person name="Schierwater B."/>
            <person name="Dellaporta S.L."/>
            <person name="Rokhsar D.S."/>
        </authorList>
    </citation>
    <scope>NUCLEOTIDE SEQUENCE [LARGE SCALE GENOMIC DNA]</scope>
    <source>
        <strain evidence="2 3">Grell-BS-1999</strain>
    </source>
</reference>
<dbReference type="InterPro" id="IPR001680">
    <property type="entry name" value="WD40_rpt"/>
</dbReference>
<evidence type="ECO:0008006" key="4">
    <source>
        <dbReference type="Google" id="ProtNLM"/>
    </source>
</evidence>
<dbReference type="InterPro" id="IPR042505">
    <property type="entry name" value="DYNC2I1"/>
</dbReference>
<dbReference type="eggNOG" id="KOG1587">
    <property type="taxonomic scope" value="Eukaryota"/>
</dbReference>
<feature type="compositionally biased region" description="Basic and acidic residues" evidence="1">
    <location>
        <begin position="7"/>
        <end position="156"/>
    </location>
</feature>
<accession>B3RQ53</accession>
<dbReference type="AlphaFoldDB" id="B3RQ53"/>
<dbReference type="GO" id="GO:0005868">
    <property type="term" value="C:cytoplasmic dynein complex"/>
    <property type="evidence" value="ECO:0000318"/>
    <property type="project" value="GO_Central"/>
</dbReference>
<dbReference type="Gene3D" id="2.130.10.10">
    <property type="entry name" value="YVTN repeat-like/Quinoprotein amine dehydrogenase"/>
    <property type="match status" value="1"/>
</dbReference>
<dbReference type="OMA" id="WAEVCRV"/>
<dbReference type="KEGG" id="tad:TRIADDRAFT_53780"/>
<feature type="region of interest" description="Disordered" evidence="1">
    <location>
        <begin position="1"/>
        <end position="438"/>
    </location>
</feature>
<feature type="region of interest" description="Disordered" evidence="1">
    <location>
        <begin position="468"/>
        <end position="489"/>
    </location>
</feature>
<gene>
    <name evidence="2" type="ORF">TRIADDRAFT_53780</name>
</gene>
<organism evidence="2 3">
    <name type="scientific">Trichoplax adhaerens</name>
    <name type="common">Trichoplax reptans</name>
    <dbReference type="NCBI Taxonomy" id="10228"/>
    <lineage>
        <taxon>Eukaryota</taxon>
        <taxon>Metazoa</taxon>
        <taxon>Placozoa</taxon>
        <taxon>Uniplacotomia</taxon>
        <taxon>Trichoplacea</taxon>
        <taxon>Trichoplacidae</taxon>
        <taxon>Trichoplax</taxon>
    </lineage>
</organism>
<dbReference type="GO" id="GO:0042073">
    <property type="term" value="P:intraciliary transport"/>
    <property type="evidence" value="ECO:0007669"/>
    <property type="project" value="InterPro"/>
</dbReference>
<feature type="compositionally biased region" description="Basic and acidic residues" evidence="1">
    <location>
        <begin position="170"/>
        <end position="253"/>
    </location>
</feature>